<keyword evidence="2" id="KW-0472">Membrane</keyword>
<protein>
    <submittedName>
        <fullName evidence="3">Uncharacterized protein</fullName>
    </submittedName>
</protein>
<keyword evidence="2" id="KW-1133">Transmembrane helix</keyword>
<feature type="compositionally biased region" description="Low complexity" evidence="1">
    <location>
        <begin position="187"/>
        <end position="206"/>
    </location>
</feature>
<dbReference type="Proteomes" id="UP000799436">
    <property type="component" value="Unassembled WGS sequence"/>
</dbReference>
<reference evidence="3" key="1">
    <citation type="journal article" date="2020" name="Stud. Mycol.">
        <title>101 Dothideomycetes genomes: a test case for predicting lifestyles and emergence of pathogens.</title>
        <authorList>
            <person name="Haridas S."/>
            <person name="Albert R."/>
            <person name="Binder M."/>
            <person name="Bloem J."/>
            <person name="Labutti K."/>
            <person name="Salamov A."/>
            <person name="Andreopoulos B."/>
            <person name="Baker S."/>
            <person name="Barry K."/>
            <person name="Bills G."/>
            <person name="Bluhm B."/>
            <person name="Cannon C."/>
            <person name="Castanera R."/>
            <person name="Culley D."/>
            <person name="Daum C."/>
            <person name="Ezra D."/>
            <person name="Gonzalez J."/>
            <person name="Henrissat B."/>
            <person name="Kuo A."/>
            <person name="Liang C."/>
            <person name="Lipzen A."/>
            <person name="Lutzoni F."/>
            <person name="Magnuson J."/>
            <person name="Mondo S."/>
            <person name="Nolan M."/>
            <person name="Ohm R."/>
            <person name="Pangilinan J."/>
            <person name="Park H.-J."/>
            <person name="Ramirez L."/>
            <person name="Alfaro M."/>
            <person name="Sun H."/>
            <person name="Tritt A."/>
            <person name="Yoshinaga Y."/>
            <person name="Zwiers L.-H."/>
            <person name="Turgeon B."/>
            <person name="Goodwin S."/>
            <person name="Spatafora J."/>
            <person name="Crous P."/>
            <person name="Grigoriev I."/>
        </authorList>
    </citation>
    <scope>NUCLEOTIDE SEQUENCE</scope>
    <source>
        <strain evidence="3">CBS 116005</strain>
    </source>
</reference>
<evidence type="ECO:0000256" key="1">
    <source>
        <dbReference type="SAM" id="MobiDB-lite"/>
    </source>
</evidence>
<evidence type="ECO:0000313" key="4">
    <source>
        <dbReference type="Proteomes" id="UP000799436"/>
    </source>
</evidence>
<dbReference type="AlphaFoldDB" id="A0A6G1LKN5"/>
<feature type="compositionally biased region" description="Basic residues" evidence="1">
    <location>
        <begin position="207"/>
        <end position="218"/>
    </location>
</feature>
<feature type="region of interest" description="Disordered" evidence="1">
    <location>
        <begin position="176"/>
        <end position="220"/>
    </location>
</feature>
<keyword evidence="4" id="KW-1185">Reference proteome</keyword>
<name>A0A6G1LKN5_9PEZI</name>
<feature type="transmembrane region" description="Helical" evidence="2">
    <location>
        <begin position="225"/>
        <end position="245"/>
    </location>
</feature>
<feature type="compositionally biased region" description="Basic residues" evidence="1">
    <location>
        <begin position="177"/>
        <end position="186"/>
    </location>
</feature>
<evidence type="ECO:0000256" key="2">
    <source>
        <dbReference type="SAM" id="Phobius"/>
    </source>
</evidence>
<keyword evidence="2" id="KW-0812">Transmembrane</keyword>
<organism evidence="3 4">
    <name type="scientific">Teratosphaeria nubilosa</name>
    <dbReference type="NCBI Taxonomy" id="161662"/>
    <lineage>
        <taxon>Eukaryota</taxon>
        <taxon>Fungi</taxon>
        <taxon>Dikarya</taxon>
        <taxon>Ascomycota</taxon>
        <taxon>Pezizomycotina</taxon>
        <taxon>Dothideomycetes</taxon>
        <taxon>Dothideomycetidae</taxon>
        <taxon>Mycosphaerellales</taxon>
        <taxon>Teratosphaeriaceae</taxon>
        <taxon>Teratosphaeria</taxon>
    </lineage>
</organism>
<dbReference type="EMBL" id="ML995812">
    <property type="protein sequence ID" value="KAF2772988.1"/>
    <property type="molecule type" value="Genomic_DNA"/>
</dbReference>
<proteinExistence type="predicted"/>
<evidence type="ECO:0000313" key="3">
    <source>
        <dbReference type="EMBL" id="KAF2772988.1"/>
    </source>
</evidence>
<accession>A0A6G1LKN5</accession>
<gene>
    <name evidence="3" type="ORF">EJ03DRAFT_150871</name>
</gene>
<sequence length="251" mass="26673">MGRRFADGRRLSRCSSTARINNKAASSPNGIFGAALSMFVNATQGEGGLGLGCLTKLLLCNGMVTSCWREGKDWLTACYHYGHGLEGFMIGFTDSNEGSPREGGWMIDLTVTTCNELPIVSSITTSACSHHPISTTLPHSNRSTSAHLLAISKLIPRPLRRSTIPSFLLTLAPTSPRRTRARRGGQRPRNAEGVARVAARAGPARPFGRRRGGGRRGGRGGGRGSFFCSPLCLVLVLVLVLVVGANGLNLS</sequence>